<feature type="compositionally biased region" description="Basic residues" evidence="2">
    <location>
        <begin position="350"/>
        <end position="363"/>
    </location>
</feature>
<keyword evidence="1" id="KW-0175">Coiled coil</keyword>
<accession>A0A1Y2F6R7</accession>
<reference evidence="3 4" key="1">
    <citation type="submission" date="2016-08" db="EMBL/GenBank/DDBJ databases">
        <title>A Parts List for Fungal Cellulosomes Revealed by Comparative Genomics.</title>
        <authorList>
            <consortium name="DOE Joint Genome Institute"/>
            <person name="Haitjema C.H."/>
            <person name="Gilmore S.P."/>
            <person name="Henske J.K."/>
            <person name="Solomon K.V."/>
            <person name="De Groot R."/>
            <person name="Kuo A."/>
            <person name="Mondo S.J."/>
            <person name="Salamov A.A."/>
            <person name="Labutti K."/>
            <person name="Zhao Z."/>
            <person name="Chiniquy J."/>
            <person name="Barry K."/>
            <person name="Brewer H.M."/>
            <person name="Purvine S.O."/>
            <person name="Wright A.T."/>
            <person name="Boxma B."/>
            <person name="Van Alen T."/>
            <person name="Hackstein J.H."/>
            <person name="Baker S.E."/>
            <person name="Grigoriev I.V."/>
            <person name="O'Malley M.A."/>
        </authorList>
    </citation>
    <scope>NUCLEOTIDE SEQUENCE [LARGE SCALE GENOMIC DNA]</scope>
    <source>
        <strain evidence="3 4">G1</strain>
    </source>
</reference>
<name>A0A1Y2F6R7_9FUNG</name>
<feature type="region of interest" description="Disordered" evidence="2">
    <location>
        <begin position="344"/>
        <end position="371"/>
    </location>
</feature>
<dbReference type="EMBL" id="MCOG01000014">
    <property type="protein sequence ID" value="ORY79588.1"/>
    <property type="molecule type" value="Genomic_DNA"/>
</dbReference>
<organism evidence="3 4">
    <name type="scientific">Neocallimastix californiae</name>
    <dbReference type="NCBI Taxonomy" id="1754190"/>
    <lineage>
        <taxon>Eukaryota</taxon>
        <taxon>Fungi</taxon>
        <taxon>Fungi incertae sedis</taxon>
        <taxon>Chytridiomycota</taxon>
        <taxon>Chytridiomycota incertae sedis</taxon>
        <taxon>Neocallimastigomycetes</taxon>
        <taxon>Neocallimastigales</taxon>
        <taxon>Neocallimastigaceae</taxon>
        <taxon>Neocallimastix</taxon>
    </lineage>
</organism>
<evidence type="ECO:0000256" key="2">
    <source>
        <dbReference type="SAM" id="MobiDB-lite"/>
    </source>
</evidence>
<comment type="caution">
    <text evidence="3">The sequence shown here is derived from an EMBL/GenBank/DDBJ whole genome shotgun (WGS) entry which is preliminary data.</text>
</comment>
<dbReference type="STRING" id="1754190.A0A1Y2F6R7"/>
<keyword evidence="4" id="KW-1185">Reference proteome</keyword>
<dbReference type="AlphaFoldDB" id="A0A1Y2F6R7"/>
<evidence type="ECO:0000313" key="4">
    <source>
        <dbReference type="Proteomes" id="UP000193920"/>
    </source>
</evidence>
<dbReference type="Proteomes" id="UP000193920">
    <property type="component" value="Unassembled WGS sequence"/>
</dbReference>
<gene>
    <name evidence="3" type="ORF">LY90DRAFT_500598</name>
</gene>
<sequence>MSSLQDFWKSKIQDTGGGNNEKSDLLTDSILEKRFNEAEQKSIQYNKKSKEETKIQNDNNNIKVKNDIELNGDFNIESNPSKNIDQLNENSNIKNIDNKVLEKRDAKKEILNVFTKKNKNNIEKLKENQKSETNKTLELKENDISVVEAALINKHNSNKTFEKTNKIQEKENINNNIISKIAIPKMQNKDKKEVVKLDTKMEFPIINKNETTKSEPSIIKYMSKKIKKEESKEEEVKKEPLIIKFEEKKEKKEPMTLVTSKKSKKEENLVNKKEEKHILKKIIEIEKKNDNVNVVNQTNMFEILPVVAPTSNYTDNDKIENNKTNFLKINEEIVKEQETTKLIQMTNSTKKNKKKTKHKKKKASSKENSYEEDIDLINKELDLNEKKNNKGTNQSKKKKKSKKKNNDIELHILTVKDNKTQLMKETQQYRLPLTAIAKKLIPENSGTTLGLKPVFPPDIEIEALCNVIVTKRNKKKKRDDLNLPFLPTKIGQLKSELENEKIDFNFIDEVNENESIERNDNGTKLMEQKGVDILKHHNMEVNMISSLKQIKRGSLKGKIELKNDNILEDIVEDFLDEKEINKIKENLNMSSESLIDMKITNEMVESQRLTELNKQISENESSSPNPESHFFVFQAIDALINTAEVYANALKKQIEEYERKDYNLEDSNKYSYNYKRKVKIYEAVLESIKDIREMGLSDYKNLEKLCFSDMKGDDNYEDNISNLLISVKYIMQELVLNVDEQEVLPQILTLNKNTNTLLSRMNGNKFKDSVLHQYKKLFEENHNNLQKIENRNGNFLNNNPSDNNITAQEDNKKLSDKMDIVLTSIPPHNVNPPKDIDKIENVNTISNNDMPEIIEPESLKMENQKEQPSTSNIELKIEYENEEVKNKIEKMSKSNAELLNSTEDILLELILKSQENQELKTKLISNCLNLDVNLAKKLATYLKMKGKDKEKSLSTKKIEISKFQNRLRDYPNPNDKVEITFVDGEIVVQKVSEAPNNNEIVELKKKMKDN</sequence>
<feature type="coiled-coil region" evidence="1">
    <location>
        <begin position="640"/>
        <end position="667"/>
    </location>
</feature>
<proteinExistence type="predicted"/>
<dbReference type="OrthoDB" id="2158091at2759"/>
<evidence type="ECO:0000313" key="3">
    <source>
        <dbReference type="EMBL" id="ORY79588.1"/>
    </source>
</evidence>
<feature type="region of interest" description="Disordered" evidence="2">
    <location>
        <begin position="384"/>
        <end position="407"/>
    </location>
</feature>
<feature type="region of interest" description="Disordered" evidence="2">
    <location>
        <begin position="1"/>
        <end position="24"/>
    </location>
</feature>
<feature type="coiled-coil region" evidence="1">
    <location>
        <begin position="84"/>
        <end position="142"/>
    </location>
</feature>
<protein>
    <submittedName>
        <fullName evidence="3">Uncharacterized protein</fullName>
    </submittedName>
</protein>
<evidence type="ECO:0000256" key="1">
    <source>
        <dbReference type="SAM" id="Coils"/>
    </source>
</evidence>